<evidence type="ECO:0008006" key="3">
    <source>
        <dbReference type="Google" id="ProtNLM"/>
    </source>
</evidence>
<accession>A0A7J6RHK0</accession>
<dbReference type="EMBL" id="JABANO010025505">
    <property type="protein sequence ID" value="KAF4720095.1"/>
    <property type="molecule type" value="Genomic_DNA"/>
</dbReference>
<evidence type="ECO:0000313" key="1">
    <source>
        <dbReference type="EMBL" id="KAF4720095.1"/>
    </source>
</evidence>
<feature type="non-terminal residue" evidence="1">
    <location>
        <position position="1"/>
    </location>
</feature>
<evidence type="ECO:0000313" key="2">
    <source>
        <dbReference type="Proteomes" id="UP000553632"/>
    </source>
</evidence>
<sequence length="118" mass="13109">MVIPHRCDILPLLLDAGANPVEGWRWRKSPLERAVELGSLACLQHLSRSSVIPLDTYPNHDGAEELAEMGWEAEVGSSATHDGRVAFKVRVLQEASKMNTGSGENRLAIFHRLHLLNF</sequence>
<proteinExistence type="predicted"/>
<protein>
    <recommendedName>
        <fullName evidence="3">Ankyrin Repeat</fullName>
    </recommendedName>
</protein>
<dbReference type="Proteomes" id="UP000553632">
    <property type="component" value="Unassembled WGS sequence"/>
</dbReference>
<name>A0A7J6RHK0_PEROL</name>
<keyword evidence="2" id="KW-1185">Reference proteome</keyword>
<dbReference type="AlphaFoldDB" id="A0A7J6RHK0"/>
<reference evidence="1 2" key="1">
    <citation type="submission" date="2020-04" db="EMBL/GenBank/DDBJ databases">
        <title>Perkinsus olseni comparative genomics.</title>
        <authorList>
            <person name="Bogema D.R."/>
        </authorList>
    </citation>
    <scope>NUCLEOTIDE SEQUENCE [LARGE SCALE GENOMIC DNA]</scope>
    <source>
        <strain evidence="1 2">ATCC PRA-207</strain>
    </source>
</reference>
<comment type="caution">
    <text evidence="1">The sequence shown here is derived from an EMBL/GenBank/DDBJ whole genome shotgun (WGS) entry which is preliminary data.</text>
</comment>
<organism evidence="1 2">
    <name type="scientific">Perkinsus olseni</name>
    <name type="common">Perkinsus atlanticus</name>
    <dbReference type="NCBI Taxonomy" id="32597"/>
    <lineage>
        <taxon>Eukaryota</taxon>
        <taxon>Sar</taxon>
        <taxon>Alveolata</taxon>
        <taxon>Perkinsozoa</taxon>
        <taxon>Perkinsea</taxon>
        <taxon>Perkinsida</taxon>
        <taxon>Perkinsidae</taxon>
        <taxon>Perkinsus</taxon>
    </lineage>
</organism>
<gene>
    <name evidence="1" type="ORF">FOZ63_021455</name>
</gene>